<evidence type="ECO:0000313" key="1">
    <source>
        <dbReference type="EMBL" id="MEI5995996.1"/>
    </source>
</evidence>
<dbReference type="EMBL" id="JACFYJ010000002">
    <property type="protein sequence ID" value="MEI5995996.1"/>
    <property type="molecule type" value="Genomic_DNA"/>
</dbReference>
<reference evidence="1 2" key="1">
    <citation type="journal article" date="2022" name="Arch. Microbiol.">
        <title>Paraburkholderia bengalensis sp. nov. isolated from roots of Oryza sativa, IR64.</title>
        <authorList>
            <person name="Nag P."/>
            <person name="Mondal N."/>
            <person name="Sarkar J."/>
            <person name="Das S."/>
        </authorList>
    </citation>
    <scope>NUCLEOTIDE SEQUENCE [LARGE SCALE GENOMIC DNA]</scope>
    <source>
        <strain evidence="1 2">IR64_4_BI</strain>
    </source>
</reference>
<accession>A0ABU8IKH4</accession>
<dbReference type="Proteomes" id="UP001386437">
    <property type="component" value="Unassembled WGS sequence"/>
</dbReference>
<gene>
    <name evidence="1" type="ORF">H3V53_01830</name>
</gene>
<dbReference type="RefSeq" id="WP_336596452.1">
    <property type="nucleotide sequence ID" value="NZ_JACFYJ010000002.1"/>
</dbReference>
<keyword evidence="2" id="KW-1185">Reference proteome</keyword>
<name>A0ABU8IKH4_9BURK</name>
<evidence type="ECO:0000313" key="2">
    <source>
        <dbReference type="Proteomes" id="UP001386437"/>
    </source>
</evidence>
<proteinExistence type="predicted"/>
<sequence length="58" mass="6499">MVLDAVSGFTMRQRASITLALASRLFVRSSFSAPRIVRTLPRVLRNVPRVLRDGDNVD</sequence>
<organism evidence="1 2">
    <name type="scientific">Paraburkholderia bengalensis</name>
    <dbReference type="NCBI Taxonomy" id="2747562"/>
    <lineage>
        <taxon>Bacteria</taxon>
        <taxon>Pseudomonadati</taxon>
        <taxon>Pseudomonadota</taxon>
        <taxon>Betaproteobacteria</taxon>
        <taxon>Burkholderiales</taxon>
        <taxon>Burkholderiaceae</taxon>
        <taxon>Paraburkholderia</taxon>
    </lineage>
</organism>
<protein>
    <submittedName>
        <fullName evidence="1">Uncharacterized protein</fullName>
    </submittedName>
</protein>
<comment type="caution">
    <text evidence="1">The sequence shown here is derived from an EMBL/GenBank/DDBJ whole genome shotgun (WGS) entry which is preliminary data.</text>
</comment>